<dbReference type="InterPro" id="IPR044060">
    <property type="entry name" value="Bacterial_rp_domain"/>
</dbReference>
<feature type="domain" description="LTD" evidence="2">
    <location>
        <begin position="30"/>
        <end position="153"/>
    </location>
</feature>
<dbReference type="STRING" id="84022.CACET_c01310"/>
<dbReference type="Proteomes" id="UP000035704">
    <property type="component" value="Chromosome"/>
</dbReference>
<keyword evidence="1" id="KW-0472">Membrane</keyword>
<evidence type="ECO:0000313" key="3">
    <source>
        <dbReference type="EMBL" id="AKL93649.1"/>
    </source>
</evidence>
<dbReference type="Pfam" id="PF13290">
    <property type="entry name" value="CHB_HEX_C_1"/>
    <property type="match status" value="1"/>
</dbReference>
<dbReference type="EMBL" id="CP009687">
    <property type="protein sequence ID" value="AKL93649.1"/>
    <property type="molecule type" value="Genomic_DNA"/>
</dbReference>
<dbReference type="InterPro" id="IPR014867">
    <property type="entry name" value="Spore_coat_CotH_CotH2/3/7"/>
</dbReference>
<sequence>MKKIKAYTLVGILIVGIIISLILLPNLKVEGTLLINEIMSSNGDVIKDADGDYEDWIEIYNAGDRRINLKGYALSDNPNKLAKWRLPKIMLESGEHLLIWASGKDKIGENGELHTNFSINSGGEPIFLTAPNGKSIIDRVEAVAIPRNRSYGRTKDGGEEWQFFDQPTPGTSNNPAEGYQEVLASPVFSNEAGFYRENFTLELSVENDAIIYYTLDGSEPTEESLVYTEPIKIETQVVAANHPIQMITGESPPAFPISFIQTASHDLYGEWGYQRYRWHSPTGTSMKAVVVRAKAFKEKAIPSQVVTQTYFIDENIDKRFDLPVISITTDRENFFGYDEGIYITGKIFDEWRVANPDEKVLGNVPANYNARGVEWEKPIHIELFEKNGTLGFSQEAGLRIHGGFTRAWAQKTLRIYAKRDYDKESYFNYEVFPGLKKSNGDGTLQQFKRLILRNSGNDWTYTLFRDALIQDLVRDFKIDTQAYRPAVVYINGEYWGIHNIRERYDQHYFETNYDVEGSDVAIIDITEVEQLKKEESPDIEHYLHMIKFLEEQDITLEENYQYVKTLMDIESFIDYQIAGIYVANTDWIGNNLQLWRLKIEEYQPDAPYGKDGRWRWMLFDTDYGFDLDNYGMYAHNTLDWATTDKGEDRNAPEYTFLLRSLLKNEEFRNQFINRFADVINTNFAPNRVTGKINEMQSTLEHEMQYNIQRWVNFGSVKEWRENVDVMRNFAQERPSHMKKYIMEHFGIAKTVDFIIHLSNLEEGTVNINTITIDGQTPGLVNSALWKGSYFSGIPIEVTAIPKEGYQFIGWEGREDEADTLYIIPWEDFTLRPIFEKI</sequence>
<dbReference type="InterPro" id="IPR059177">
    <property type="entry name" value="GH29D-like_dom"/>
</dbReference>
<dbReference type="Pfam" id="PF18998">
    <property type="entry name" value="Flg_new_2"/>
    <property type="match status" value="1"/>
</dbReference>
<dbReference type="Pfam" id="PF00932">
    <property type="entry name" value="LTD"/>
    <property type="match status" value="1"/>
</dbReference>
<dbReference type="OrthoDB" id="9806464at2"/>
<dbReference type="PROSITE" id="PS51841">
    <property type="entry name" value="LTD"/>
    <property type="match status" value="1"/>
</dbReference>
<keyword evidence="3" id="KW-0167">Capsid protein</keyword>
<accession>A0A0G3W880</accession>
<keyword evidence="4" id="KW-1185">Reference proteome</keyword>
<keyword evidence="3" id="KW-0946">Virion</keyword>
<dbReference type="Gene3D" id="2.60.40.1260">
    <property type="entry name" value="Lamin Tail domain"/>
    <property type="match status" value="1"/>
</dbReference>
<dbReference type="Pfam" id="PF08757">
    <property type="entry name" value="CotH"/>
    <property type="match status" value="1"/>
</dbReference>
<dbReference type="AlphaFoldDB" id="A0A0G3W880"/>
<dbReference type="InterPro" id="IPR001322">
    <property type="entry name" value="Lamin_tail_dom"/>
</dbReference>
<dbReference type="KEGG" id="cace:CACET_c01310"/>
<name>A0A0G3W880_9CLOT</name>
<protein>
    <submittedName>
        <fullName evidence="3">Spore coat protein CotH</fullName>
    </submittedName>
</protein>
<evidence type="ECO:0000259" key="2">
    <source>
        <dbReference type="PROSITE" id="PS51841"/>
    </source>
</evidence>
<evidence type="ECO:0000256" key="1">
    <source>
        <dbReference type="SAM" id="Phobius"/>
    </source>
</evidence>
<keyword evidence="1" id="KW-1133">Transmembrane helix</keyword>
<keyword evidence="1" id="KW-0812">Transmembrane</keyword>
<gene>
    <name evidence="3" type="primary">cotH2</name>
    <name evidence="3" type="ORF">CACET_c01310</name>
</gene>
<feature type="transmembrane region" description="Helical" evidence="1">
    <location>
        <begin position="7"/>
        <end position="27"/>
    </location>
</feature>
<evidence type="ECO:0000313" key="4">
    <source>
        <dbReference type="Proteomes" id="UP000035704"/>
    </source>
</evidence>
<proteinExistence type="predicted"/>
<reference evidence="3 4" key="1">
    <citation type="submission" date="2014-10" db="EMBL/GenBank/DDBJ databases">
        <title>Genome sequence of Clostridium aceticum DSM 1496.</title>
        <authorList>
            <person name="Poehlein A."/>
            <person name="Schiel-Bengelsdorf B."/>
            <person name="Gottschalk G."/>
            <person name="Duerre P."/>
            <person name="Daniel R."/>
        </authorList>
    </citation>
    <scope>NUCLEOTIDE SEQUENCE [LARGE SCALE GENOMIC DNA]</scope>
    <source>
        <strain evidence="3 4">DSM 1496</strain>
    </source>
</reference>
<dbReference type="SUPFAM" id="SSF74853">
    <property type="entry name" value="Lamin A/C globular tail domain"/>
    <property type="match status" value="1"/>
</dbReference>
<dbReference type="RefSeq" id="WP_052661381.1">
    <property type="nucleotide sequence ID" value="NZ_CP009687.1"/>
</dbReference>
<dbReference type="InterPro" id="IPR036415">
    <property type="entry name" value="Lamin_tail_dom_sf"/>
</dbReference>
<organism evidence="3 4">
    <name type="scientific">Clostridium aceticum</name>
    <dbReference type="NCBI Taxonomy" id="84022"/>
    <lineage>
        <taxon>Bacteria</taxon>
        <taxon>Bacillati</taxon>
        <taxon>Bacillota</taxon>
        <taxon>Clostridia</taxon>
        <taxon>Eubacteriales</taxon>
        <taxon>Clostridiaceae</taxon>
        <taxon>Clostridium</taxon>
    </lineage>
</organism>
<dbReference type="PATRIC" id="fig|84022.6.peg.127"/>